<proteinExistence type="inferred from homology"/>
<dbReference type="PANTHER" id="PTHR21043">
    <property type="entry name" value="IOJAP SUPERFAMILY ORTHOLOG"/>
    <property type="match status" value="1"/>
</dbReference>
<keyword evidence="2" id="KW-0963">Cytoplasm</keyword>
<evidence type="ECO:0000313" key="4">
    <source>
        <dbReference type="EMBL" id="PRP93409.1"/>
    </source>
</evidence>
<evidence type="ECO:0000256" key="3">
    <source>
        <dbReference type="SAM" id="MobiDB-lite"/>
    </source>
</evidence>
<dbReference type="GO" id="GO:0090071">
    <property type="term" value="P:negative regulation of ribosome biogenesis"/>
    <property type="evidence" value="ECO:0007669"/>
    <property type="project" value="UniProtKB-UniRule"/>
</dbReference>
<dbReference type="Pfam" id="PF02410">
    <property type="entry name" value="RsfS"/>
    <property type="match status" value="1"/>
</dbReference>
<dbReference type="InterPro" id="IPR004394">
    <property type="entry name" value="Iojap/RsfS/C7orf30"/>
</dbReference>
<dbReference type="AlphaFoldDB" id="A0A2S9XKK2"/>
<evidence type="ECO:0000256" key="1">
    <source>
        <dbReference type="ARBA" id="ARBA00010574"/>
    </source>
</evidence>
<comment type="subcellular location">
    <subcellularLocation>
        <location evidence="2">Cytoplasm</location>
    </subcellularLocation>
</comment>
<gene>
    <name evidence="2 4" type="primary">rsfS</name>
    <name evidence="4" type="ORF">ENSA5_43080</name>
</gene>
<feature type="region of interest" description="Disordered" evidence="3">
    <location>
        <begin position="158"/>
        <end position="206"/>
    </location>
</feature>
<feature type="compositionally biased region" description="Low complexity" evidence="3">
    <location>
        <begin position="187"/>
        <end position="198"/>
    </location>
</feature>
<keyword evidence="2" id="KW-0810">Translation regulation</keyword>
<dbReference type="GO" id="GO:0005737">
    <property type="term" value="C:cytoplasm"/>
    <property type="evidence" value="ECO:0007669"/>
    <property type="project" value="UniProtKB-SubCell"/>
</dbReference>
<feature type="compositionally biased region" description="Acidic residues" evidence="3">
    <location>
        <begin position="160"/>
        <end position="186"/>
    </location>
</feature>
<dbReference type="Gene3D" id="3.30.460.10">
    <property type="entry name" value="Beta Polymerase, domain 2"/>
    <property type="match status" value="1"/>
</dbReference>
<dbReference type="GO" id="GO:0043023">
    <property type="term" value="F:ribosomal large subunit binding"/>
    <property type="evidence" value="ECO:0007669"/>
    <property type="project" value="TreeGrafter"/>
</dbReference>
<name>A0A2S9XKK2_9BACT</name>
<keyword evidence="5" id="KW-1185">Reference proteome</keyword>
<organism evidence="4 5">
    <name type="scientific">Enhygromyxa salina</name>
    <dbReference type="NCBI Taxonomy" id="215803"/>
    <lineage>
        <taxon>Bacteria</taxon>
        <taxon>Pseudomonadati</taxon>
        <taxon>Myxococcota</taxon>
        <taxon>Polyangia</taxon>
        <taxon>Nannocystales</taxon>
        <taxon>Nannocystaceae</taxon>
        <taxon>Enhygromyxa</taxon>
    </lineage>
</organism>
<dbReference type="GO" id="GO:0042256">
    <property type="term" value="P:cytosolic ribosome assembly"/>
    <property type="evidence" value="ECO:0007669"/>
    <property type="project" value="UniProtKB-UniRule"/>
</dbReference>
<reference evidence="4 5" key="1">
    <citation type="submission" date="2018-03" db="EMBL/GenBank/DDBJ databases">
        <title>Draft Genome Sequences of the Obligatory Marine Myxobacteria Enhygromyxa salina SWB005.</title>
        <authorList>
            <person name="Poehlein A."/>
            <person name="Moghaddam J.A."/>
            <person name="Harms H."/>
            <person name="Alanjari M."/>
            <person name="Koenig G.M."/>
            <person name="Daniel R."/>
            <person name="Schaeberle T.F."/>
        </authorList>
    </citation>
    <scope>NUCLEOTIDE SEQUENCE [LARGE SCALE GENOMIC DNA]</scope>
    <source>
        <strain evidence="4 5">SWB005</strain>
    </source>
</reference>
<dbReference type="PANTHER" id="PTHR21043:SF0">
    <property type="entry name" value="MITOCHONDRIAL ASSEMBLY OF RIBOSOMAL LARGE SUBUNIT PROTEIN 1"/>
    <property type="match status" value="1"/>
</dbReference>
<accession>A0A2S9XKK2</accession>
<dbReference type="GO" id="GO:0017148">
    <property type="term" value="P:negative regulation of translation"/>
    <property type="evidence" value="ECO:0007669"/>
    <property type="project" value="UniProtKB-UniRule"/>
</dbReference>
<dbReference type="OrthoDB" id="9793681at2"/>
<comment type="function">
    <text evidence="2">Functions as a ribosomal silencing factor. Interacts with ribosomal protein uL14 (rplN), blocking formation of intersubunit bridge B8. Prevents association of the 30S and 50S ribosomal subunits and the formation of functional ribosomes, thus repressing translation.</text>
</comment>
<dbReference type="Proteomes" id="UP000237968">
    <property type="component" value="Unassembled WGS sequence"/>
</dbReference>
<dbReference type="SUPFAM" id="SSF81301">
    <property type="entry name" value="Nucleotidyltransferase"/>
    <property type="match status" value="1"/>
</dbReference>
<protein>
    <recommendedName>
        <fullName evidence="2">Ribosomal silencing factor RsfS</fullName>
    </recommendedName>
</protein>
<evidence type="ECO:0000256" key="2">
    <source>
        <dbReference type="HAMAP-Rule" id="MF_01477"/>
    </source>
</evidence>
<sequence>MSEQRTWTRDALPSALDRALTAAVDRGARAPVVLRLTEVAGYTDWGLLLSARSERQVRGIVDGVFEALAGGDGKAPATAKLIGSDGLDLYLWALLDYDDFLIHVFYHPVRRHYDLESMWSDAPRVELGLPAAVMDDSDLDGLVAPDPMPSYRGDLAFGGFEDEFGDDEDDEDPEFADDELFDDADADAGGADPAAQPSADDDLFEN</sequence>
<dbReference type="EMBL" id="PVNK01000186">
    <property type="protein sequence ID" value="PRP93409.1"/>
    <property type="molecule type" value="Genomic_DNA"/>
</dbReference>
<dbReference type="HAMAP" id="MF_01477">
    <property type="entry name" value="Iojap_RsfS"/>
    <property type="match status" value="1"/>
</dbReference>
<dbReference type="InterPro" id="IPR043519">
    <property type="entry name" value="NT_sf"/>
</dbReference>
<evidence type="ECO:0000313" key="5">
    <source>
        <dbReference type="Proteomes" id="UP000237968"/>
    </source>
</evidence>
<comment type="caution">
    <text evidence="4">The sequence shown here is derived from an EMBL/GenBank/DDBJ whole genome shotgun (WGS) entry which is preliminary data.</text>
</comment>
<comment type="subunit">
    <text evidence="2">Interacts with ribosomal protein uL14 (rplN).</text>
</comment>
<keyword evidence="2" id="KW-0678">Repressor</keyword>
<dbReference type="RefSeq" id="WP_106393590.1">
    <property type="nucleotide sequence ID" value="NZ_PVNK01000186.1"/>
</dbReference>
<comment type="similarity">
    <text evidence="1 2">Belongs to the Iojap/RsfS family.</text>
</comment>